<dbReference type="EMBL" id="JAMZEJ010000004">
    <property type="protein sequence ID" value="MCQ8240564.1"/>
    <property type="molecule type" value="Genomic_DNA"/>
</dbReference>
<feature type="coiled-coil region" evidence="1">
    <location>
        <begin position="30"/>
        <end position="57"/>
    </location>
</feature>
<sequence length="130" mass="14395">MSTPTLRDTLALAIIPASVRHQLRQQAGTIRAQAEIIASLEREMSRHKEEAVAARLRASAAEEMLGEERIAHQATRSSLDALRAETAPRLRALDEILSEYPDTLIQPLLPPATVVELRRPTLRVIEGRSS</sequence>
<evidence type="ECO:0000256" key="1">
    <source>
        <dbReference type="SAM" id="Coils"/>
    </source>
</evidence>
<dbReference type="Proteomes" id="UP001524547">
    <property type="component" value="Unassembled WGS sequence"/>
</dbReference>
<protein>
    <submittedName>
        <fullName evidence="2">Uncharacterized protein</fullName>
    </submittedName>
</protein>
<proteinExistence type="predicted"/>
<gene>
    <name evidence="2" type="ORF">NFI88_06860</name>
</gene>
<reference evidence="2 3" key="1">
    <citation type="submission" date="2022-06" db="EMBL/GenBank/DDBJ databases">
        <title>Rhizosaccharibacter gen. nov. sp. nov. KSS12, endophytic bacteria isolated from sugarcane.</title>
        <authorList>
            <person name="Pitiwittayakul N."/>
        </authorList>
    </citation>
    <scope>NUCLEOTIDE SEQUENCE [LARGE SCALE GENOMIC DNA]</scope>
    <source>
        <strain evidence="2 3">KSS12</strain>
    </source>
</reference>
<organism evidence="2 3">
    <name type="scientific">Rhizosaccharibacter radicis</name>
    <dbReference type="NCBI Taxonomy" id="2782605"/>
    <lineage>
        <taxon>Bacteria</taxon>
        <taxon>Pseudomonadati</taxon>
        <taxon>Pseudomonadota</taxon>
        <taxon>Alphaproteobacteria</taxon>
        <taxon>Acetobacterales</taxon>
        <taxon>Acetobacteraceae</taxon>
        <taxon>Rhizosaccharibacter</taxon>
    </lineage>
</organism>
<evidence type="ECO:0000313" key="2">
    <source>
        <dbReference type="EMBL" id="MCQ8240564.1"/>
    </source>
</evidence>
<accession>A0ABT1VW47</accession>
<keyword evidence="1" id="KW-0175">Coiled coil</keyword>
<comment type="caution">
    <text evidence="2">The sequence shown here is derived from an EMBL/GenBank/DDBJ whole genome shotgun (WGS) entry which is preliminary data.</text>
</comment>
<evidence type="ECO:0000313" key="3">
    <source>
        <dbReference type="Proteomes" id="UP001524547"/>
    </source>
</evidence>
<keyword evidence="3" id="KW-1185">Reference proteome</keyword>
<dbReference type="RefSeq" id="WP_422919315.1">
    <property type="nucleotide sequence ID" value="NZ_JAMZEJ010000004.1"/>
</dbReference>
<name>A0ABT1VW47_9PROT</name>